<dbReference type="Proteomes" id="UP000008909">
    <property type="component" value="Unassembled WGS sequence"/>
</dbReference>
<keyword evidence="1" id="KW-0687">Ribonucleoprotein</keyword>
<reference evidence="1" key="1">
    <citation type="journal article" date="2011" name="Genome Biol.">
        <title>The draft genome of the carcinogenic human liver fluke Clonorchis sinensis.</title>
        <authorList>
            <person name="Wang X."/>
            <person name="Chen W."/>
            <person name="Huang Y."/>
            <person name="Sun J."/>
            <person name="Men J."/>
            <person name="Liu H."/>
            <person name="Luo F."/>
            <person name="Guo L."/>
            <person name="Lv X."/>
            <person name="Deng C."/>
            <person name="Zhou C."/>
            <person name="Fan Y."/>
            <person name="Li X."/>
            <person name="Huang L."/>
            <person name="Hu Y."/>
            <person name="Liang C."/>
            <person name="Hu X."/>
            <person name="Xu J."/>
            <person name="Yu X."/>
        </authorList>
    </citation>
    <scope>NUCLEOTIDE SEQUENCE [LARGE SCALE GENOMIC DNA]</scope>
    <source>
        <strain evidence="1">Henan</strain>
    </source>
</reference>
<organism evidence="1 2">
    <name type="scientific">Clonorchis sinensis</name>
    <name type="common">Chinese liver fluke</name>
    <dbReference type="NCBI Taxonomy" id="79923"/>
    <lineage>
        <taxon>Eukaryota</taxon>
        <taxon>Metazoa</taxon>
        <taxon>Spiralia</taxon>
        <taxon>Lophotrochozoa</taxon>
        <taxon>Platyhelminthes</taxon>
        <taxon>Trematoda</taxon>
        <taxon>Digenea</taxon>
        <taxon>Opisthorchiida</taxon>
        <taxon>Opisthorchiata</taxon>
        <taxon>Opisthorchiidae</taxon>
        <taxon>Clonorchis</taxon>
    </lineage>
</organism>
<dbReference type="GO" id="GO:1990904">
    <property type="term" value="C:ribonucleoprotein complex"/>
    <property type="evidence" value="ECO:0007669"/>
    <property type="project" value="UniProtKB-KW"/>
</dbReference>
<keyword evidence="1" id="KW-0689">Ribosomal protein</keyword>
<dbReference type="PANTHER" id="PTHR15909:SF0">
    <property type="entry name" value="LARGE RIBOSOMAL SUBUNIT PROTEIN BL35M"/>
    <property type="match status" value="1"/>
</dbReference>
<dbReference type="FunCoup" id="G7YRY5">
    <property type="interactions" value="562"/>
</dbReference>
<dbReference type="InParanoid" id="G7YRY5"/>
<dbReference type="GO" id="GO:0005840">
    <property type="term" value="C:ribosome"/>
    <property type="evidence" value="ECO:0007669"/>
    <property type="project" value="UniProtKB-KW"/>
</dbReference>
<sequence length="170" mass="19925">MPAWGHSLGMAWLRTLLPVSTCFGGWSSSTLVTRQIGPTCSCSHSDRRVAFLILPSRGFRSREVKKYYAEDGTFNPPVQDVIDRFKRLRWGAFIHARSGRSKHLYRRSDTTRDKLQEHILTNRATTFLLNNMLNSQWRAPRYYPEDIYEPYHKRTGVPWGYAQRKPKFFP</sequence>
<dbReference type="STRING" id="79923.G7YRY5"/>
<dbReference type="GO" id="GO:0005739">
    <property type="term" value="C:mitochondrion"/>
    <property type="evidence" value="ECO:0007669"/>
    <property type="project" value="UniProtKB-SubCell"/>
</dbReference>
<proteinExistence type="predicted"/>
<protein>
    <submittedName>
        <fullName evidence="1">39S ribosomal protein L35 mitochondrial</fullName>
    </submittedName>
</protein>
<reference key="2">
    <citation type="submission" date="2011-10" db="EMBL/GenBank/DDBJ databases">
        <title>The genome and transcriptome sequence of Clonorchis sinensis provide insights into the carcinogenic liver fluke.</title>
        <authorList>
            <person name="Wang X."/>
            <person name="Huang Y."/>
            <person name="Chen W."/>
            <person name="Liu H."/>
            <person name="Guo L."/>
            <person name="Chen Y."/>
            <person name="Luo F."/>
            <person name="Zhou W."/>
            <person name="Sun J."/>
            <person name="Mao Q."/>
            <person name="Liang P."/>
            <person name="Zhou C."/>
            <person name="Tian Y."/>
            <person name="Men J."/>
            <person name="Lv X."/>
            <person name="Huang L."/>
            <person name="Zhou J."/>
            <person name="Hu Y."/>
            <person name="Li R."/>
            <person name="Zhang F."/>
            <person name="Lei H."/>
            <person name="Li X."/>
            <person name="Hu X."/>
            <person name="Liang C."/>
            <person name="Xu J."/>
            <person name="Wu Z."/>
            <person name="Yu X."/>
        </authorList>
    </citation>
    <scope>NUCLEOTIDE SEQUENCE</scope>
    <source>
        <strain>Henan</strain>
    </source>
</reference>
<dbReference type="EMBL" id="DF144069">
    <property type="protein sequence ID" value="GAA55715.1"/>
    <property type="molecule type" value="Genomic_DNA"/>
</dbReference>
<gene>
    <name evidence="1" type="ORF">CLF_108807</name>
</gene>
<evidence type="ECO:0000313" key="1">
    <source>
        <dbReference type="EMBL" id="GAA55715.1"/>
    </source>
</evidence>
<accession>G7YRY5</accession>
<dbReference type="InterPro" id="IPR019338">
    <property type="entry name" value="Ribosomal_bL35m"/>
</dbReference>
<dbReference type="PANTHER" id="PTHR15909">
    <property type="entry name" value="39S RIBOSOMAL PROTEIN L35, MITOCHONDRIAL"/>
    <property type="match status" value="1"/>
</dbReference>
<name>G7YRY5_CLOSI</name>
<dbReference type="AlphaFoldDB" id="G7YRY5"/>
<evidence type="ECO:0000313" key="2">
    <source>
        <dbReference type="Proteomes" id="UP000008909"/>
    </source>
</evidence>
<keyword evidence="2" id="KW-1185">Reference proteome</keyword>